<comment type="caution">
    <text evidence="2">Lacks conserved residue(s) required for the propagation of feature annotation.</text>
</comment>
<dbReference type="InterPro" id="IPR035976">
    <property type="entry name" value="Sushi/SCR/CCP_sf"/>
</dbReference>
<dbReference type="Pfam" id="PF00084">
    <property type="entry name" value="Sushi"/>
    <property type="match status" value="1"/>
</dbReference>
<evidence type="ECO:0000256" key="2">
    <source>
        <dbReference type="PROSITE-ProRule" id="PRU00302"/>
    </source>
</evidence>
<evidence type="ECO:0000256" key="1">
    <source>
        <dbReference type="ARBA" id="ARBA00023157"/>
    </source>
</evidence>
<keyword evidence="1" id="KW-1015">Disulfide bond</keyword>
<feature type="non-terminal residue" evidence="4">
    <location>
        <position position="1"/>
    </location>
</feature>
<keyword evidence="5" id="KW-1185">Reference proteome</keyword>
<dbReference type="InterPro" id="IPR000436">
    <property type="entry name" value="Sushi_SCR_CCP_dom"/>
</dbReference>
<protein>
    <recommendedName>
        <fullName evidence="3">Sushi domain-containing protein</fullName>
    </recommendedName>
</protein>
<dbReference type="EMBL" id="CP111015">
    <property type="protein sequence ID" value="WAR02625.1"/>
    <property type="molecule type" value="Genomic_DNA"/>
</dbReference>
<accession>A0ABY7DYP6</accession>
<dbReference type="Gene3D" id="2.10.70.10">
    <property type="entry name" value="Complement Module, domain 1"/>
    <property type="match status" value="1"/>
</dbReference>
<reference evidence="4" key="1">
    <citation type="submission" date="2022-11" db="EMBL/GenBank/DDBJ databases">
        <title>Centuries of genome instability and evolution in soft-shell clam transmissible cancer (bioRxiv).</title>
        <authorList>
            <person name="Hart S.F.M."/>
            <person name="Yonemitsu M.A."/>
            <person name="Giersch R.M."/>
            <person name="Beal B.F."/>
            <person name="Arriagada G."/>
            <person name="Davis B.W."/>
            <person name="Ostrander E.A."/>
            <person name="Goff S.P."/>
            <person name="Metzger M.J."/>
        </authorList>
    </citation>
    <scope>NUCLEOTIDE SEQUENCE</scope>
    <source>
        <strain evidence="4">MELC-2E11</strain>
        <tissue evidence="4">Siphon/mantle</tissue>
    </source>
</reference>
<dbReference type="Proteomes" id="UP001164746">
    <property type="component" value="Chromosome 4"/>
</dbReference>
<gene>
    <name evidence="4" type="ORF">MAR_009183</name>
</gene>
<proteinExistence type="predicted"/>
<dbReference type="PROSITE" id="PS50923">
    <property type="entry name" value="SUSHI"/>
    <property type="match status" value="1"/>
</dbReference>
<dbReference type="SUPFAM" id="SSF57535">
    <property type="entry name" value="Complement control module/SCR domain"/>
    <property type="match status" value="1"/>
</dbReference>
<feature type="domain" description="Sushi" evidence="3">
    <location>
        <begin position="161"/>
        <end position="218"/>
    </location>
</feature>
<evidence type="ECO:0000313" key="4">
    <source>
        <dbReference type="EMBL" id="WAR02625.1"/>
    </source>
</evidence>
<evidence type="ECO:0000313" key="5">
    <source>
        <dbReference type="Proteomes" id="UP001164746"/>
    </source>
</evidence>
<name>A0ABY7DYP6_MYAAR</name>
<evidence type="ECO:0000259" key="3">
    <source>
        <dbReference type="PROSITE" id="PS50923"/>
    </source>
</evidence>
<organism evidence="4 5">
    <name type="scientific">Mya arenaria</name>
    <name type="common">Soft-shell clam</name>
    <dbReference type="NCBI Taxonomy" id="6604"/>
    <lineage>
        <taxon>Eukaryota</taxon>
        <taxon>Metazoa</taxon>
        <taxon>Spiralia</taxon>
        <taxon>Lophotrochozoa</taxon>
        <taxon>Mollusca</taxon>
        <taxon>Bivalvia</taxon>
        <taxon>Autobranchia</taxon>
        <taxon>Heteroconchia</taxon>
        <taxon>Euheterodonta</taxon>
        <taxon>Imparidentia</taxon>
        <taxon>Neoheterodontei</taxon>
        <taxon>Myida</taxon>
        <taxon>Myoidea</taxon>
        <taxon>Myidae</taxon>
        <taxon>Mya</taxon>
    </lineage>
</organism>
<dbReference type="SMART" id="SM00032">
    <property type="entry name" value="CCP"/>
    <property type="match status" value="1"/>
</dbReference>
<sequence>MDHRKDGTQYLAAISQISQYQNIPLSIQWNSYTGYTSMQNPTMGPYIYVGLIPKANTHRGGTEGYNEDGRDLTFVNCDGNTNSYFVFLLNGNNAAPSPYHPTYSSLQKQWITSARAVPPSQYLPTSYFSFFEMHFGGCGAYGTPQHLPLVDGAAVGLRYDISCPTPVDVQHATKSMTSTSVGGTVTYTCDLGYTRQIGDLTQTCADTGRWTGLTPTCA</sequence>
<keyword evidence="2" id="KW-0768">Sushi</keyword>
<dbReference type="CDD" id="cd00033">
    <property type="entry name" value="CCP"/>
    <property type="match status" value="1"/>
</dbReference>